<dbReference type="AlphaFoldDB" id="G0NUR9"/>
<evidence type="ECO:0000313" key="6">
    <source>
        <dbReference type="Proteomes" id="UP000008068"/>
    </source>
</evidence>
<evidence type="ECO:0000256" key="1">
    <source>
        <dbReference type="ARBA" id="ARBA00023235"/>
    </source>
</evidence>
<dbReference type="HOGENOM" id="CLU_009834_2_0_1"/>
<proteinExistence type="predicted"/>
<dbReference type="eggNOG" id="KOG1683">
    <property type="taxonomic scope" value="Eukaryota"/>
</dbReference>
<organism evidence="6">
    <name type="scientific">Caenorhabditis brenneri</name>
    <name type="common">Nematode worm</name>
    <dbReference type="NCBI Taxonomy" id="135651"/>
    <lineage>
        <taxon>Eukaryota</taxon>
        <taxon>Metazoa</taxon>
        <taxon>Ecdysozoa</taxon>
        <taxon>Nematoda</taxon>
        <taxon>Chromadorea</taxon>
        <taxon>Rhabditida</taxon>
        <taxon>Rhabditina</taxon>
        <taxon>Rhabditomorpha</taxon>
        <taxon>Rhabditoidea</taxon>
        <taxon>Rhabditidae</taxon>
        <taxon>Peloderinae</taxon>
        <taxon>Caenorhabditis</taxon>
    </lineage>
</organism>
<dbReference type="InParanoid" id="G0NUR9"/>
<sequence length="324" mass="37119">WSLPNNRGDHTNSEANEVKSVAVIGSGTMGKAMAICFCLAGFETFLVVRSEQKCSKELEMLFAQEKELKRLNDARIEKIKNKLQITTDLQNLKDADLVIESVFEDLKLKRDLFAKLDGICKVSCIFGTNTSSLDLEDIACVLRDPSRLVGLHFFNPANIIRLVEKEHGLEPNPLEKEMWKQNRYGRKTNKGFYKYNKETQRKEIDDEMEQMIRRCSQTAHPNIKIQSDQDVINFILYPTVNEGFLCIEEGIISHESLIDIMYILGFGWPPHTGGPMRFGKTEGLQKIASTLLHWHSLQPEDKHYKVANELQQADKKKYVVQVVN</sequence>
<dbReference type="InterPro" id="IPR006176">
    <property type="entry name" value="3-OHacyl-CoA_DH_NAD-bd"/>
</dbReference>
<dbReference type="GO" id="GO:0005777">
    <property type="term" value="C:peroxisome"/>
    <property type="evidence" value="ECO:0007669"/>
    <property type="project" value="TreeGrafter"/>
</dbReference>
<evidence type="ECO:0000259" key="4">
    <source>
        <dbReference type="Pfam" id="PF02737"/>
    </source>
</evidence>
<dbReference type="Pfam" id="PF02737">
    <property type="entry name" value="3HCDH_N"/>
    <property type="match status" value="1"/>
</dbReference>
<dbReference type="SUPFAM" id="SSF48179">
    <property type="entry name" value="6-phosphogluconate dehydrogenase C-terminal domain-like"/>
    <property type="match status" value="2"/>
</dbReference>
<dbReference type="PANTHER" id="PTHR23309:SF16">
    <property type="entry name" value="ENOYL-COA HYDRATASE"/>
    <property type="match status" value="1"/>
</dbReference>
<dbReference type="InterPro" id="IPR008927">
    <property type="entry name" value="6-PGluconate_DH-like_C_sf"/>
</dbReference>
<accession>G0NUR9</accession>
<dbReference type="OrthoDB" id="2018133at2759"/>
<dbReference type="Gene3D" id="3.40.50.720">
    <property type="entry name" value="NAD(P)-binding Rossmann-like Domain"/>
    <property type="match status" value="1"/>
</dbReference>
<dbReference type="GO" id="GO:0006635">
    <property type="term" value="P:fatty acid beta-oxidation"/>
    <property type="evidence" value="ECO:0007669"/>
    <property type="project" value="TreeGrafter"/>
</dbReference>
<name>G0NUR9_CAEBE</name>
<dbReference type="Proteomes" id="UP000008068">
    <property type="component" value="Unassembled WGS sequence"/>
</dbReference>
<protein>
    <recommendedName>
        <fullName evidence="4">3-hydroxyacyl-CoA dehydrogenase NAD binding domain-containing protein</fullName>
    </recommendedName>
</protein>
<dbReference type="SUPFAM" id="SSF51735">
    <property type="entry name" value="NAD(P)-binding Rossmann-fold domains"/>
    <property type="match status" value="1"/>
</dbReference>
<evidence type="ECO:0000256" key="2">
    <source>
        <dbReference type="ARBA" id="ARBA00023239"/>
    </source>
</evidence>
<evidence type="ECO:0000256" key="3">
    <source>
        <dbReference type="ARBA" id="ARBA00023268"/>
    </source>
</evidence>
<keyword evidence="1" id="KW-0413">Isomerase</keyword>
<dbReference type="FunFam" id="1.10.1040.50:FF:000006">
    <property type="entry name" value="Peroxisomal bifunctional enzyme"/>
    <property type="match status" value="1"/>
</dbReference>
<dbReference type="Gene3D" id="1.10.1040.10">
    <property type="entry name" value="N-(1-d-carboxylethyl)-l-norvaline Dehydrogenase, domain 2"/>
    <property type="match status" value="1"/>
</dbReference>
<evidence type="ECO:0000313" key="5">
    <source>
        <dbReference type="EMBL" id="EGT37878.1"/>
    </source>
</evidence>
<feature type="domain" description="3-hydroxyacyl-CoA dehydrogenase NAD binding" evidence="4">
    <location>
        <begin position="20"/>
        <end position="164"/>
    </location>
</feature>
<keyword evidence="2" id="KW-0456">Lyase</keyword>
<dbReference type="GO" id="GO:0070403">
    <property type="term" value="F:NAD+ binding"/>
    <property type="evidence" value="ECO:0007669"/>
    <property type="project" value="InterPro"/>
</dbReference>
<dbReference type="GO" id="GO:0016853">
    <property type="term" value="F:isomerase activity"/>
    <property type="evidence" value="ECO:0007669"/>
    <property type="project" value="UniProtKB-KW"/>
</dbReference>
<keyword evidence="6" id="KW-1185">Reference proteome</keyword>
<dbReference type="GO" id="GO:0003857">
    <property type="term" value="F:(3S)-3-hydroxyacyl-CoA dehydrogenase (NAD+) activity"/>
    <property type="evidence" value="ECO:0007669"/>
    <property type="project" value="TreeGrafter"/>
</dbReference>
<dbReference type="STRING" id="135651.G0NUR9"/>
<dbReference type="InterPro" id="IPR013328">
    <property type="entry name" value="6PGD_dom2"/>
</dbReference>
<dbReference type="FunCoup" id="G0NUR9">
    <property type="interactions" value="160"/>
</dbReference>
<reference evidence="6" key="1">
    <citation type="submission" date="2011-07" db="EMBL/GenBank/DDBJ databases">
        <authorList>
            <consortium name="Caenorhabditis brenneri Sequencing and Analysis Consortium"/>
            <person name="Wilson R.K."/>
        </authorList>
    </citation>
    <scope>NUCLEOTIDE SEQUENCE [LARGE SCALE GENOMIC DNA]</scope>
    <source>
        <strain evidence="6">PB2801</strain>
    </source>
</reference>
<feature type="non-terminal residue" evidence="5">
    <location>
        <position position="1"/>
    </location>
</feature>
<keyword evidence="3" id="KW-0511">Multifunctional enzyme</keyword>
<dbReference type="GO" id="GO:0016829">
    <property type="term" value="F:lyase activity"/>
    <property type="evidence" value="ECO:0007669"/>
    <property type="project" value="UniProtKB-KW"/>
</dbReference>
<dbReference type="EMBL" id="GL379951">
    <property type="protein sequence ID" value="EGT37878.1"/>
    <property type="molecule type" value="Genomic_DNA"/>
</dbReference>
<dbReference type="PANTHER" id="PTHR23309">
    <property type="entry name" value="3-HYDROXYACYL-COA DEHYROGENASE"/>
    <property type="match status" value="1"/>
</dbReference>
<dbReference type="InterPro" id="IPR036291">
    <property type="entry name" value="NAD(P)-bd_dom_sf"/>
</dbReference>
<gene>
    <name evidence="5" type="ORF">CAEBREN_31287</name>
</gene>
<dbReference type="FunFam" id="3.40.50.720:FF:000796">
    <property type="entry name" value="Enoyl-CoA Hydratase"/>
    <property type="match status" value="1"/>
</dbReference>